<evidence type="ECO:0000256" key="1">
    <source>
        <dbReference type="ARBA" id="ARBA00022670"/>
    </source>
</evidence>
<dbReference type="SUPFAM" id="SSF53098">
    <property type="entry name" value="Ribonuclease H-like"/>
    <property type="match status" value="1"/>
</dbReference>
<dbReference type="AlphaFoldDB" id="A0A225W707"/>
<keyword evidence="4" id="KW-0540">Nuclease</keyword>
<keyword evidence="6" id="KW-0255">Endonuclease</keyword>
<proteinExistence type="predicted"/>
<dbReference type="InterPro" id="IPR043502">
    <property type="entry name" value="DNA/RNA_pol_sf"/>
</dbReference>
<evidence type="ECO:0000256" key="6">
    <source>
        <dbReference type="ARBA" id="ARBA00022759"/>
    </source>
</evidence>
<accession>A0A225W707</accession>
<reference evidence="11" key="1">
    <citation type="submission" date="2017-03" db="EMBL/GenBank/DDBJ databases">
        <title>Phytopthora megakarya and P. palmivora, two closely related causual agents of cacao black pod achieved similar genome size and gene model numbers by different mechanisms.</title>
        <authorList>
            <person name="Ali S."/>
            <person name="Shao J."/>
            <person name="Larry D.J."/>
            <person name="Kronmiller B."/>
            <person name="Shen D."/>
            <person name="Strem M.D."/>
            <person name="Melnick R.L."/>
            <person name="Guiltinan M.J."/>
            <person name="Tyler B.M."/>
            <person name="Meinhardt L.W."/>
            <person name="Bailey B.A."/>
        </authorList>
    </citation>
    <scope>NUCLEOTIDE SEQUENCE [LARGE SCALE GENOMIC DNA]</scope>
    <source>
        <strain evidence="11">zdho120</strain>
    </source>
</reference>
<keyword evidence="5" id="KW-0064">Aspartyl protease</keyword>
<feature type="domain" description="Reverse transcriptase RNase H-like" evidence="9">
    <location>
        <begin position="84"/>
        <end position="154"/>
    </location>
</feature>
<evidence type="ECO:0000313" key="11">
    <source>
        <dbReference type="Proteomes" id="UP000198211"/>
    </source>
</evidence>
<keyword evidence="7" id="KW-0378">Hydrolase</keyword>
<evidence type="ECO:0000256" key="7">
    <source>
        <dbReference type="ARBA" id="ARBA00022801"/>
    </source>
</evidence>
<protein>
    <recommendedName>
        <fullName evidence="9">Reverse transcriptase RNase H-like domain-containing protein</fullName>
    </recommendedName>
</protein>
<sequence length="347" mass="38578">MPFGFKNVPMIYQRINENALWGWLEEVFKADRDWLLETDPVLRMVNTAAADMFATNEPDQSVLISSFQCRSFVDDICFGVLVMLYANEWALSAVLMQMVDDKLHHVRFCGQVLKDAEMNYHSAEKTVCYIQLAEKNLHVYTRFSTLAWVHKSKSLFERAMQFAVLLSPSGKDKREDSEFSQLPQSTITNFVDLDDSLAMVAPPTRGSPNTRMDPSLLYAQLSVGFRGYAMSFDGSARTAKNGGYGFFGYFLNAASPYSETATVNMAEYTAINNVVQAALEYGAEGLVIVDDSTLAFKQSLGVIACLKDSLVIFLIATKNSLPSSSQLSIFTSNGNTTLGPTRLQIKP</sequence>
<evidence type="ECO:0000256" key="5">
    <source>
        <dbReference type="ARBA" id="ARBA00022750"/>
    </source>
</evidence>
<dbReference type="Pfam" id="PF17917">
    <property type="entry name" value="RT_RNaseH"/>
    <property type="match status" value="1"/>
</dbReference>
<dbReference type="InterPro" id="IPR012337">
    <property type="entry name" value="RNaseH-like_sf"/>
</dbReference>
<keyword evidence="11" id="KW-1185">Reference proteome</keyword>
<keyword evidence="1" id="KW-0645">Protease</keyword>
<dbReference type="InterPro" id="IPR041373">
    <property type="entry name" value="RT_RNaseH"/>
</dbReference>
<dbReference type="Gene3D" id="3.30.420.10">
    <property type="entry name" value="Ribonuclease H-like superfamily/Ribonuclease H"/>
    <property type="match status" value="1"/>
</dbReference>
<keyword evidence="8" id="KW-0695">RNA-directed DNA polymerase</keyword>
<dbReference type="EMBL" id="NBNE01001650">
    <property type="protein sequence ID" value="OWZ13174.1"/>
    <property type="molecule type" value="Genomic_DNA"/>
</dbReference>
<comment type="caution">
    <text evidence="10">The sequence shown here is derived from an EMBL/GenBank/DDBJ whole genome shotgun (WGS) entry which is preliminary data.</text>
</comment>
<evidence type="ECO:0000256" key="4">
    <source>
        <dbReference type="ARBA" id="ARBA00022722"/>
    </source>
</evidence>
<evidence type="ECO:0000256" key="2">
    <source>
        <dbReference type="ARBA" id="ARBA00022679"/>
    </source>
</evidence>
<evidence type="ECO:0000313" key="10">
    <source>
        <dbReference type="EMBL" id="OWZ13174.1"/>
    </source>
</evidence>
<organism evidence="10 11">
    <name type="scientific">Phytophthora megakarya</name>
    <dbReference type="NCBI Taxonomy" id="4795"/>
    <lineage>
        <taxon>Eukaryota</taxon>
        <taxon>Sar</taxon>
        <taxon>Stramenopiles</taxon>
        <taxon>Oomycota</taxon>
        <taxon>Peronosporomycetes</taxon>
        <taxon>Peronosporales</taxon>
        <taxon>Peronosporaceae</taxon>
        <taxon>Phytophthora</taxon>
    </lineage>
</organism>
<dbReference type="GO" id="GO:0006508">
    <property type="term" value="P:proteolysis"/>
    <property type="evidence" value="ECO:0007669"/>
    <property type="project" value="UniProtKB-KW"/>
</dbReference>
<evidence type="ECO:0000259" key="9">
    <source>
        <dbReference type="Pfam" id="PF17917"/>
    </source>
</evidence>
<dbReference type="GO" id="GO:0003964">
    <property type="term" value="F:RNA-directed DNA polymerase activity"/>
    <property type="evidence" value="ECO:0007669"/>
    <property type="project" value="UniProtKB-KW"/>
</dbReference>
<dbReference type="PANTHER" id="PTHR33064:SF37">
    <property type="entry name" value="RIBONUCLEASE H"/>
    <property type="match status" value="1"/>
</dbReference>
<dbReference type="InterPro" id="IPR036397">
    <property type="entry name" value="RNaseH_sf"/>
</dbReference>
<name>A0A225W707_9STRA</name>
<evidence type="ECO:0000256" key="8">
    <source>
        <dbReference type="ARBA" id="ARBA00022918"/>
    </source>
</evidence>
<keyword evidence="3" id="KW-0548">Nucleotidyltransferase</keyword>
<dbReference type="PANTHER" id="PTHR33064">
    <property type="entry name" value="POL PROTEIN"/>
    <property type="match status" value="1"/>
</dbReference>
<dbReference type="SUPFAM" id="SSF56672">
    <property type="entry name" value="DNA/RNA polymerases"/>
    <property type="match status" value="1"/>
</dbReference>
<dbReference type="Proteomes" id="UP000198211">
    <property type="component" value="Unassembled WGS sequence"/>
</dbReference>
<gene>
    <name evidence="10" type="ORF">PHMEG_00013555</name>
</gene>
<dbReference type="GO" id="GO:0004519">
    <property type="term" value="F:endonuclease activity"/>
    <property type="evidence" value="ECO:0007669"/>
    <property type="project" value="UniProtKB-KW"/>
</dbReference>
<keyword evidence="2" id="KW-0808">Transferase</keyword>
<dbReference type="OrthoDB" id="121093at2759"/>
<dbReference type="InterPro" id="IPR051320">
    <property type="entry name" value="Viral_Replic_Matur_Polypro"/>
</dbReference>
<dbReference type="GO" id="GO:0003676">
    <property type="term" value="F:nucleic acid binding"/>
    <property type="evidence" value="ECO:0007669"/>
    <property type="project" value="InterPro"/>
</dbReference>
<dbReference type="GO" id="GO:0004190">
    <property type="term" value="F:aspartic-type endopeptidase activity"/>
    <property type="evidence" value="ECO:0007669"/>
    <property type="project" value="UniProtKB-KW"/>
</dbReference>
<evidence type="ECO:0000256" key="3">
    <source>
        <dbReference type="ARBA" id="ARBA00022695"/>
    </source>
</evidence>